<gene>
    <name evidence="1" type="ORF">HZY85_00020</name>
</gene>
<dbReference type="RefSeq" id="WP_179939584.1">
    <property type="nucleotide sequence ID" value="NZ_JACBYF010000001.1"/>
</dbReference>
<keyword evidence="2" id="KW-1185">Reference proteome</keyword>
<evidence type="ECO:0000313" key="2">
    <source>
        <dbReference type="Proteomes" id="UP000531840"/>
    </source>
</evidence>
<name>A0ABX2T0P8_9BACL</name>
<organism evidence="1 2">
    <name type="scientific">Gemelliphila palaticanis</name>
    <dbReference type="NCBI Taxonomy" id="81950"/>
    <lineage>
        <taxon>Bacteria</taxon>
        <taxon>Bacillati</taxon>
        <taxon>Bacillota</taxon>
        <taxon>Bacilli</taxon>
        <taxon>Bacillales</taxon>
        <taxon>Gemellaceae</taxon>
        <taxon>Gemelliphila</taxon>
    </lineage>
</organism>
<reference evidence="1 2" key="1">
    <citation type="submission" date="2020-07" db="EMBL/GenBank/DDBJ databases">
        <title>MOT database genomes.</title>
        <authorList>
            <person name="Joseph S."/>
            <person name="Aduse-Opoku J."/>
            <person name="Hashim A."/>
            <person name="Wade W."/>
            <person name="Curtis M."/>
        </authorList>
    </citation>
    <scope>NUCLEOTIDE SEQUENCE [LARGE SCALE GENOMIC DNA]</scope>
    <source>
        <strain evidence="1 2">CIP 106318</strain>
    </source>
</reference>
<protein>
    <submittedName>
        <fullName evidence="1">Uncharacterized protein</fullName>
    </submittedName>
</protein>
<dbReference type="Proteomes" id="UP000531840">
    <property type="component" value="Unassembled WGS sequence"/>
</dbReference>
<dbReference type="EMBL" id="JACBYF010000001">
    <property type="protein sequence ID" value="NYS46586.1"/>
    <property type="molecule type" value="Genomic_DNA"/>
</dbReference>
<comment type="caution">
    <text evidence="1">The sequence shown here is derived from an EMBL/GenBank/DDBJ whole genome shotgun (WGS) entry which is preliminary data.</text>
</comment>
<sequence>MTKYSQGRILILSTESPSHVVNCPNLTTAVNNFINKAGIIARDIQYKMSSSTVVEGYSPTVIHSVCIVFDSFLTDDVIEKFQQEAYQLT</sequence>
<evidence type="ECO:0000313" key="1">
    <source>
        <dbReference type="EMBL" id="NYS46586.1"/>
    </source>
</evidence>
<proteinExistence type="predicted"/>
<accession>A0ABX2T0P8</accession>